<dbReference type="InterPro" id="IPR050190">
    <property type="entry name" value="UPF0213_domain"/>
</dbReference>
<proteinExistence type="inferred from homology"/>
<dbReference type="Gene3D" id="3.40.1440.10">
    <property type="entry name" value="GIY-YIG endonuclease"/>
    <property type="match status" value="1"/>
</dbReference>
<comment type="caution">
    <text evidence="3">The sequence shown here is derived from an EMBL/GenBank/DDBJ whole genome shotgun (WGS) entry which is preliminary data.</text>
</comment>
<dbReference type="PANTHER" id="PTHR34477:SF1">
    <property type="entry name" value="UPF0213 PROTEIN YHBQ"/>
    <property type="match status" value="1"/>
</dbReference>
<dbReference type="InterPro" id="IPR035901">
    <property type="entry name" value="GIY-YIG_endonuc_sf"/>
</dbReference>
<sequence length="46" mass="5593">MKYYYVYILKCSDDSYYTGVTNDIERRLQEHETGYNPNHILITEDQ</sequence>
<feature type="domain" description="GIY-YIG" evidence="2">
    <location>
        <begin position="2"/>
        <end position="46"/>
    </location>
</feature>
<name>A0ABW5TQG9_9SPHI</name>
<protein>
    <submittedName>
        <fullName evidence="3">GIY-YIG nuclease family protein</fullName>
    </submittedName>
</protein>
<reference evidence="4" key="1">
    <citation type="journal article" date="2019" name="Int. J. Syst. Evol. Microbiol.">
        <title>The Global Catalogue of Microorganisms (GCM) 10K type strain sequencing project: providing services to taxonomists for standard genome sequencing and annotation.</title>
        <authorList>
            <consortium name="The Broad Institute Genomics Platform"/>
            <consortium name="The Broad Institute Genome Sequencing Center for Infectious Disease"/>
            <person name="Wu L."/>
            <person name="Ma J."/>
        </authorList>
    </citation>
    <scope>NUCLEOTIDE SEQUENCE [LARGE SCALE GENOMIC DNA]</scope>
    <source>
        <strain evidence="4">KCTC 42456</strain>
    </source>
</reference>
<evidence type="ECO:0000256" key="1">
    <source>
        <dbReference type="ARBA" id="ARBA00007435"/>
    </source>
</evidence>
<dbReference type="SUPFAM" id="SSF82771">
    <property type="entry name" value="GIY-YIG endonuclease"/>
    <property type="match status" value="1"/>
</dbReference>
<organism evidence="3 4">
    <name type="scientific">Pedobacter alpinus</name>
    <dbReference type="NCBI Taxonomy" id="1590643"/>
    <lineage>
        <taxon>Bacteria</taxon>
        <taxon>Pseudomonadati</taxon>
        <taxon>Bacteroidota</taxon>
        <taxon>Sphingobacteriia</taxon>
        <taxon>Sphingobacteriales</taxon>
        <taxon>Sphingobacteriaceae</taxon>
        <taxon>Pedobacter</taxon>
    </lineage>
</organism>
<gene>
    <name evidence="3" type="ORF">ACFSSE_07340</name>
</gene>
<evidence type="ECO:0000313" key="4">
    <source>
        <dbReference type="Proteomes" id="UP001597546"/>
    </source>
</evidence>
<dbReference type="Pfam" id="PF01541">
    <property type="entry name" value="GIY-YIG"/>
    <property type="match status" value="1"/>
</dbReference>
<comment type="similarity">
    <text evidence="1">Belongs to the UPF0213 family.</text>
</comment>
<dbReference type="RefSeq" id="WP_379047522.1">
    <property type="nucleotide sequence ID" value="NZ_JBHSKW010000067.1"/>
</dbReference>
<dbReference type="PANTHER" id="PTHR34477">
    <property type="entry name" value="UPF0213 PROTEIN YHBQ"/>
    <property type="match status" value="1"/>
</dbReference>
<accession>A0ABW5TQG9</accession>
<evidence type="ECO:0000313" key="3">
    <source>
        <dbReference type="EMBL" id="MFD2731515.1"/>
    </source>
</evidence>
<evidence type="ECO:0000259" key="2">
    <source>
        <dbReference type="PROSITE" id="PS50164"/>
    </source>
</evidence>
<dbReference type="Proteomes" id="UP001597546">
    <property type="component" value="Unassembled WGS sequence"/>
</dbReference>
<dbReference type="EMBL" id="JBHULV010000023">
    <property type="protein sequence ID" value="MFD2731515.1"/>
    <property type="molecule type" value="Genomic_DNA"/>
</dbReference>
<dbReference type="PROSITE" id="PS50164">
    <property type="entry name" value="GIY_YIG"/>
    <property type="match status" value="1"/>
</dbReference>
<dbReference type="InterPro" id="IPR000305">
    <property type="entry name" value="GIY-YIG_endonuc"/>
</dbReference>
<keyword evidence="4" id="KW-1185">Reference proteome</keyword>